<protein>
    <recommendedName>
        <fullName evidence="3">DUF4376 domain-containing protein</fullName>
    </recommendedName>
</protein>
<organism evidence="1 2">
    <name type="scientific">Faecalibacterium prausnitzii SL3/3</name>
    <dbReference type="NCBI Taxonomy" id="657322"/>
    <lineage>
        <taxon>Bacteria</taxon>
        <taxon>Bacillati</taxon>
        <taxon>Bacillota</taxon>
        <taxon>Clostridia</taxon>
        <taxon>Eubacteriales</taxon>
        <taxon>Oscillospiraceae</taxon>
        <taxon>Faecalibacterium</taxon>
    </lineage>
</organism>
<dbReference type="Proteomes" id="UP000007059">
    <property type="component" value="Chromosome"/>
</dbReference>
<evidence type="ECO:0000313" key="1">
    <source>
        <dbReference type="EMBL" id="CBL02383.1"/>
    </source>
</evidence>
<proteinExistence type="predicted"/>
<dbReference type="AlphaFoldDB" id="D4KC20"/>
<name>D4KC20_9FIRM</name>
<reference evidence="1 2" key="2">
    <citation type="submission" date="2010-03" db="EMBL/GenBank/DDBJ databases">
        <authorList>
            <person name="Pajon A."/>
        </authorList>
    </citation>
    <scope>NUCLEOTIDE SEQUENCE [LARGE SCALE GENOMIC DNA]</scope>
    <source>
        <strain evidence="1 2">SL3/3</strain>
    </source>
</reference>
<gene>
    <name evidence="1" type="ORF">FPR_21910</name>
</gene>
<dbReference type="eggNOG" id="ENOG503315S">
    <property type="taxonomic scope" value="Bacteria"/>
</dbReference>
<dbReference type="HOGENOM" id="CLU_1287221_0_0_9"/>
<dbReference type="EMBL" id="FP929046">
    <property type="protein sequence ID" value="CBL02383.1"/>
    <property type="molecule type" value="Genomic_DNA"/>
</dbReference>
<dbReference type="PATRIC" id="fig|657322.3.peg.2120"/>
<evidence type="ECO:0008006" key="3">
    <source>
        <dbReference type="Google" id="ProtNLM"/>
    </source>
</evidence>
<accession>D4KC20</accession>
<sequence length="214" mass="23774">MNLIKITALPSGAHENRNSPWETTVPDGWAIIPKNVTIPESFPFVDIEVQEIDEVQTVTKMTGREIIVNEEEVKAKLTEAAKVKVTESKTTLAEYLASHPLQWTDGKYYSVTSEKQALLTSNLALYQISASAGQSFKLTWNSTGDECVEWTYEKLAALALAIGTYVKPFVSHQQELELAIKACATMEELDAIEINYDPVLEQYLETAGSKEVAE</sequence>
<dbReference type="KEGG" id="fpa:FPR_21910"/>
<evidence type="ECO:0000313" key="2">
    <source>
        <dbReference type="Proteomes" id="UP000007059"/>
    </source>
</evidence>
<dbReference type="RefSeq" id="WP_015537904.1">
    <property type="nucleotide sequence ID" value="NC_021020.1"/>
</dbReference>
<reference evidence="1 2" key="1">
    <citation type="submission" date="2010-03" db="EMBL/GenBank/DDBJ databases">
        <title>The genome sequence of Faecalibacterium prausnitzii SL3/3.</title>
        <authorList>
            <consortium name="metaHIT consortium -- http://www.metahit.eu/"/>
            <person name="Pajon A."/>
            <person name="Turner K."/>
            <person name="Parkhill J."/>
            <person name="Duncan S."/>
            <person name="Flint H."/>
        </authorList>
    </citation>
    <scope>NUCLEOTIDE SEQUENCE [LARGE SCALE GENOMIC DNA]</scope>
    <source>
        <strain evidence="1 2">SL3/3</strain>
    </source>
</reference>